<dbReference type="InterPro" id="IPR011044">
    <property type="entry name" value="Quino_amine_DH_bsu"/>
</dbReference>
<dbReference type="Gene3D" id="2.130.10.10">
    <property type="entry name" value="YVTN repeat-like/Quinoprotein amine dehydrogenase"/>
    <property type="match status" value="2"/>
</dbReference>
<dbReference type="Gene3D" id="1.10.760.10">
    <property type="entry name" value="Cytochrome c-like domain"/>
    <property type="match status" value="1"/>
</dbReference>
<evidence type="ECO:0000256" key="2">
    <source>
        <dbReference type="ARBA" id="ARBA00022525"/>
    </source>
</evidence>
<accession>A0A2S9XDV4</accession>
<evidence type="ECO:0000256" key="3">
    <source>
        <dbReference type="ARBA" id="ARBA00022617"/>
    </source>
</evidence>
<dbReference type="GO" id="GO:0009055">
    <property type="term" value="F:electron transfer activity"/>
    <property type="evidence" value="ECO:0007669"/>
    <property type="project" value="InterPro"/>
</dbReference>
<dbReference type="AlphaFoldDB" id="A0A2S9XDV4"/>
<keyword evidence="3 8" id="KW-0349">Heme</keyword>
<gene>
    <name evidence="11" type="ORF">ENSA5_58880</name>
</gene>
<dbReference type="InterPro" id="IPR036909">
    <property type="entry name" value="Cyt_c-like_dom_sf"/>
</dbReference>
<evidence type="ECO:0000256" key="4">
    <source>
        <dbReference type="ARBA" id="ARBA00022723"/>
    </source>
</evidence>
<dbReference type="EMBL" id="PVNK01000260">
    <property type="protein sequence ID" value="PRP91039.1"/>
    <property type="molecule type" value="Genomic_DNA"/>
</dbReference>
<dbReference type="InterPro" id="IPR059100">
    <property type="entry name" value="TSP3_bac"/>
</dbReference>
<evidence type="ECO:0000256" key="5">
    <source>
        <dbReference type="ARBA" id="ARBA00022729"/>
    </source>
</evidence>
<keyword evidence="4 8" id="KW-0479">Metal-binding</keyword>
<keyword evidence="5 9" id="KW-0732">Signal</keyword>
<dbReference type="GO" id="GO:0020037">
    <property type="term" value="F:heme binding"/>
    <property type="evidence" value="ECO:0007669"/>
    <property type="project" value="InterPro"/>
</dbReference>
<comment type="subcellular location">
    <subcellularLocation>
        <location evidence="1">Secreted</location>
    </subcellularLocation>
</comment>
<evidence type="ECO:0000259" key="10">
    <source>
        <dbReference type="PROSITE" id="PS51007"/>
    </source>
</evidence>
<name>A0A2S9XDV4_9BACT</name>
<dbReference type="PANTHER" id="PTHR47197">
    <property type="entry name" value="PROTEIN NIRF"/>
    <property type="match status" value="1"/>
</dbReference>
<feature type="domain" description="Cytochrome c" evidence="10">
    <location>
        <begin position="645"/>
        <end position="794"/>
    </location>
</feature>
<protein>
    <submittedName>
        <fullName evidence="11">Lactonase, 7-bladed beta-propeller</fullName>
    </submittedName>
</protein>
<dbReference type="GO" id="GO:0046872">
    <property type="term" value="F:metal ion binding"/>
    <property type="evidence" value="ECO:0007669"/>
    <property type="project" value="UniProtKB-KW"/>
</dbReference>
<keyword evidence="2" id="KW-0964">Secreted</keyword>
<dbReference type="InterPro" id="IPR009056">
    <property type="entry name" value="Cyt_c-like_dom"/>
</dbReference>
<dbReference type="Pfam" id="PF18884">
    <property type="entry name" value="TSP3_bac"/>
    <property type="match status" value="1"/>
</dbReference>
<evidence type="ECO:0000256" key="1">
    <source>
        <dbReference type="ARBA" id="ARBA00004613"/>
    </source>
</evidence>
<evidence type="ECO:0000256" key="8">
    <source>
        <dbReference type="PROSITE-ProRule" id="PRU00433"/>
    </source>
</evidence>
<sequence length="918" mass="99137">MTHRALLFPILTAALLFGTTTGEAQAAPPFTAFESGHVRPLALSPDGKRLFVVNTPDNRLEIYKVTDSGLEHRASVPVGLEPVAVAVRSNNEVWVVNHLSDSVSVVAVSGLAPRVKKTLYVGDEPNDIVFAGPGSSRAFISAAHRGQNAPFDPQLTTPSVGRADVWVFDANDLGAGPGGTPLSIVNLFSDVPRALAVGPDGDTVYAAALNSGNQTALVPLALIPDTGEADGGIPLPNVHHGGAPEPDMSLIVKYDGSHWVDELGRTWDDKIKFNLPDKDVFVIDANAATPELLPGDDGFFAHVGTTLFNMAVNPVNGKVYVTNTESLNHVRFEGPGIFADTTVRGHLVDNRITVLDDDGVHPRLLNPHVDYSTCCAPVPNAETELSVSQPLGMAISSDGEVLYTAVLGNDKVAIYYTAELEDDMFYPDVADQIPVSGGGPTGVVLDEARDRLYVMTRFDNGISIVDTDLREEVDHLSMHNPEPASIIAGRRFLYDAALTSSHGDQSCASCHIFGDKDDLAWDLGDPDGDISSTPANVLDNLGVGHSDYHPMKGPMTTQSLRGLDNHGPMHWRGDRNGKHLGPPAQPNDGAYSEVAAFNTFNIAFPGLVGLDQELPVAQMQAFTDFALQIVYPPNPIRALDNSLNADQQEGEDFFNNNLTFNNFVNDVDFTCADCHVIDPEGNAEYGVERPGFFGSDGQLVQAEFSQTFKVPHLRNLYTKVGTFGYPDNDVFFNQPSLPFYDPSHQGDQIRSFGFTHDGSKDTPMRFFNAFALTPDGFQDFDKMRKVAEFVYAMDSNLKPIVGQQVTLTKNNLGDVWSRIDLLEARADAGECELIVKTRLGAVEFGLYYTDGAYTTSFSAIPDLGAFQVLLLAQASPLTFTCTPPGSGLRLGVDRDGDGFRDGDELIAHSDPADPWDTP</sequence>
<dbReference type="Proteomes" id="UP000237968">
    <property type="component" value="Unassembled WGS sequence"/>
</dbReference>
<comment type="caution">
    <text evidence="11">The sequence shown here is derived from an EMBL/GenBank/DDBJ whole genome shotgun (WGS) entry which is preliminary data.</text>
</comment>
<evidence type="ECO:0000256" key="6">
    <source>
        <dbReference type="ARBA" id="ARBA00022837"/>
    </source>
</evidence>
<feature type="chain" id="PRO_5015473815" evidence="9">
    <location>
        <begin position="27"/>
        <end position="918"/>
    </location>
</feature>
<evidence type="ECO:0000313" key="11">
    <source>
        <dbReference type="EMBL" id="PRP91039.1"/>
    </source>
</evidence>
<feature type="signal peptide" evidence="9">
    <location>
        <begin position="1"/>
        <end position="26"/>
    </location>
</feature>
<organism evidence="11 12">
    <name type="scientific">Enhygromyxa salina</name>
    <dbReference type="NCBI Taxonomy" id="215803"/>
    <lineage>
        <taxon>Bacteria</taxon>
        <taxon>Pseudomonadati</taxon>
        <taxon>Myxococcota</taxon>
        <taxon>Polyangia</taxon>
        <taxon>Nannocystales</taxon>
        <taxon>Nannocystaceae</taxon>
        <taxon>Enhygromyxa</taxon>
    </lineage>
</organism>
<evidence type="ECO:0000256" key="9">
    <source>
        <dbReference type="SAM" id="SignalP"/>
    </source>
</evidence>
<dbReference type="InterPro" id="IPR015943">
    <property type="entry name" value="WD40/YVTN_repeat-like_dom_sf"/>
</dbReference>
<proteinExistence type="predicted"/>
<evidence type="ECO:0000313" key="12">
    <source>
        <dbReference type="Proteomes" id="UP000237968"/>
    </source>
</evidence>
<dbReference type="PANTHER" id="PTHR47197:SF3">
    <property type="entry name" value="DIHYDRO-HEME D1 DEHYDROGENASE"/>
    <property type="match status" value="1"/>
</dbReference>
<dbReference type="PROSITE" id="PS51007">
    <property type="entry name" value="CYTC"/>
    <property type="match status" value="1"/>
</dbReference>
<keyword evidence="12" id="KW-1185">Reference proteome</keyword>
<reference evidence="11 12" key="1">
    <citation type="submission" date="2018-03" db="EMBL/GenBank/DDBJ databases">
        <title>Draft Genome Sequences of the Obligatory Marine Myxobacteria Enhygromyxa salina SWB005.</title>
        <authorList>
            <person name="Poehlein A."/>
            <person name="Moghaddam J.A."/>
            <person name="Harms H."/>
            <person name="Alanjari M."/>
            <person name="Koenig G.M."/>
            <person name="Daniel R."/>
            <person name="Schaeberle T.F."/>
        </authorList>
    </citation>
    <scope>NUCLEOTIDE SEQUENCE [LARGE SCALE GENOMIC DNA]</scope>
    <source>
        <strain evidence="11 12">SWB005</strain>
    </source>
</reference>
<dbReference type="SUPFAM" id="SSF46626">
    <property type="entry name" value="Cytochrome c"/>
    <property type="match status" value="2"/>
</dbReference>
<keyword evidence="7 8" id="KW-0408">Iron</keyword>
<keyword evidence="6" id="KW-0106">Calcium</keyword>
<dbReference type="InterPro" id="IPR051200">
    <property type="entry name" value="Host-pathogen_enzymatic-act"/>
</dbReference>
<evidence type="ECO:0000256" key="7">
    <source>
        <dbReference type="ARBA" id="ARBA00023004"/>
    </source>
</evidence>
<dbReference type="SUPFAM" id="SSF50969">
    <property type="entry name" value="YVTN repeat-like/Quinoprotein amine dehydrogenase"/>
    <property type="match status" value="1"/>
</dbReference>